<dbReference type="InterPro" id="IPR047187">
    <property type="entry name" value="SF1_C_Upf1"/>
</dbReference>
<dbReference type="EMBL" id="JBBNFP010000001">
    <property type="protein sequence ID" value="MEQ2485486.1"/>
    <property type="molecule type" value="Genomic_DNA"/>
</dbReference>
<gene>
    <name evidence="3" type="ORF">AAAT34_00280</name>
</gene>
<evidence type="ECO:0000259" key="2">
    <source>
        <dbReference type="Pfam" id="PF13087"/>
    </source>
</evidence>
<sequence length="1139" mass="129250">MTSNITATELFHRVAYIATATEVKPATLNKLMHETLVLTCAAGLAGTPDAIGSLFAKVDVLCKLKRIGVNDYFDIQKMRHDSNSAAPLQREELLYDCRALAVLISKVFDTDIPAELIGHIPMSRKPQPSIRHIDRRCVRCIVRAVKGYMVTVETAQDADQKMLQVDCSEPRLQYLADLLQAGTQVNLIDVAPQQGQEACQVRQVIVEPDFLIDISSLAACFTPYGHSPLVYTLKRLKEAANSQAILIGNFAGSALDDIINKGEDYDWTVTFRSNFREKALEYCTCQDLNKQTSFHLEARKQVENIQKAVDALFQSTYDRHKAILEPSFVCEQMGLQGRIDLMTTDLRLLVEQKSGKNFSLETQRSTVHGSMLTEPHYVQLLLYYECLSRNFSLPYNSIDGRLLYSKYPMPMGLPRATYFRQLIDEAIQLRNQIVTTEFNIARNGFNSIIDELDPLALRTQKVNEKLWNNYLYPQLCAVTEPLHDMDPLTHSYFCHMANFVYREQLASRLGVVEGTGNAAADLWNMPLTEKKETGNIYTNLRITNKRQSSTYNGYDIITLSVPNQGEDFLPNFRMGDVVYLYPYFEEGLPDVRRSLLFRGALTEIRSDEVTVQLSDGQQNPDIFEEAGRRNTVGNHPVAWCIEHAETGANATSALRSLHQLINDKTGKCALLLGQRNPKRNPTVRLSRNYNPSYNDIVLRAMQANDYFLLIGPPGTGKTSMALQYLVKETIAPNTEGQADGDATAPRKNVLLMAYTNRAVDEICGMLCDNGIHFLRIGNEHTCDKRFRNHLLDHALEQYSKLVEIKGKILDTQVIVGTTATMLSRTYLFDLKHFDLAIVDEASQILEPNIVGLLTRPDKFILVGDYKQLPAVVQQDASQSVVDDERLNAIGLTDCRNSLFERLIRIEQMNHRSEFVGILSRQGRMHPDIAEFPNHEFYFAERLQPVPLAHQRATSLAYTATSQDDLDRALSEHRMIFIASADCRRPDISDKVNTDEARIVADMLRRTRRFYGEQFDPAKTVGVIVPYRNQIAMIRKEIEKLGMPELENISIDTVERYQGSQRDVIIYSFTIQQRYQLEFLTANSFTEDGRVIDRKLNVALTRARKQLILTGNIPTLQKSQVFNRLIQYVKQNGAFIQEAH</sequence>
<dbReference type="InterPro" id="IPR041679">
    <property type="entry name" value="DNA2/NAM7-like_C"/>
</dbReference>
<dbReference type="Proteomes" id="UP001487296">
    <property type="component" value="Unassembled WGS sequence"/>
</dbReference>
<dbReference type="InterPro" id="IPR041677">
    <property type="entry name" value="DNA2/NAM7_AAA_11"/>
</dbReference>
<dbReference type="Pfam" id="PF13086">
    <property type="entry name" value="AAA_11"/>
    <property type="match status" value="2"/>
</dbReference>
<evidence type="ECO:0000259" key="1">
    <source>
        <dbReference type="Pfam" id="PF13086"/>
    </source>
</evidence>
<dbReference type="InterPro" id="IPR027417">
    <property type="entry name" value="P-loop_NTPase"/>
</dbReference>
<feature type="domain" description="DNA2/NAM7 helicase helicase" evidence="1">
    <location>
        <begin position="804"/>
        <end position="873"/>
    </location>
</feature>
<reference evidence="3 4" key="1">
    <citation type="submission" date="2024-04" db="EMBL/GenBank/DDBJ databases">
        <title>Human intestinal bacterial collection.</title>
        <authorList>
            <person name="Pauvert C."/>
            <person name="Hitch T.C.A."/>
            <person name="Clavel T."/>
        </authorList>
    </citation>
    <scope>NUCLEOTIDE SEQUENCE [LARGE SCALE GENOMIC DNA]</scope>
    <source>
        <strain evidence="3 4">CLA-AA-H145</strain>
    </source>
</reference>
<dbReference type="InterPro" id="IPR045055">
    <property type="entry name" value="DNA2/NAM7-like"/>
</dbReference>
<keyword evidence="4" id="KW-1185">Reference proteome</keyword>
<dbReference type="CDD" id="cd18808">
    <property type="entry name" value="SF1_C_Upf1"/>
    <property type="match status" value="1"/>
</dbReference>
<dbReference type="RefSeq" id="WP_215759064.1">
    <property type="nucleotide sequence ID" value="NZ_JAHKBE010000006.1"/>
</dbReference>
<dbReference type="Pfam" id="PF13087">
    <property type="entry name" value="AAA_12"/>
    <property type="match status" value="1"/>
</dbReference>
<dbReference type="Gene3D" id="3.40.50.300">
    <property type="entry name" value="P-loop containing nucleotide triphosphate hydrolases"/>
    <property type="match status" value="2"/>
</dbReference>
<accession>A0ABV1FM54</accession>
<feature type="domain" description="DNA2/NAM7 helicase-like C-terminal" evidence="2">
    <location>
        <begin position="896"/>
        <end position="1111"/>
    </location>
</feature>
<proteinExistence type="predicted"/>
<dbReference type="PANTHER" id="PTHR10887:SF495">
    <property type="entry name" value="HELICASE SENATAXIN ISOFORM X1-RELATED"/>
    <property type="match status" value="1"/>
</dbReference>
<evidence type="ECO:0000313" key="3">
    <source>
        <dbReference type="EMBL" id="MEQ2485486.1"/>
    </source>
</evidence>
<feature type="domain" description="DNA2/NAM7 helicase helicase" evidence="1">
    <location>
        <begin position="689"/>
        <end position="799"/>
    </location>
</feature>
<dbReference type="PANTHER" id="PTHR10887">
    <property type="entry name" value="DNA2/NAM7 HELICASE FAMILY"/>
    <property type="match status" value="1"/>
</dbReference>
<evidence type="ECO:0000313" key="4">
    <source>
        <dbReference type="Proteomes" id="UP001487296"/>
    </source>
</evidence>
<comment type="caution">
    <text evidence="3">The sequence shown here is derived from an EMBL/GenBank/DDBJ whole genome shotgun (WGS) entry which is preliminary data.</text>
</comment>
<name>A0ABV1FM54_9BACT</name>
<organism evidence="3 4">
    <name type="scientific">Hallella faecis</name>
    <dbReference type="NCBI Taxonomy" id="2841596"/>
    <lineage>
        <taxon>Bacteria</taxon>
        <taxon>Pseudomonadati</taxon>
        <taxon>Bacteroidota</taxon>
        <taxon>Bacteroidia</taxon>
        <taxon>Bacteroidales</taxon>
        <taxon>Prevotellaceae</taxon>
        <taxon>Hallella</taxon>
    </lineage>
</organism>
<protein>
    <submittedName>
        <fullName evidence="3">AAA domain-containing protein</fullName>
    </submittedName>
</protein>
<dbReference type="SUPFAM" id="SSF52540">
    <property type="entry name" value="P-loop containing nucleoside triphosphate hydrolases"/>
    <property type="match status" value="1"/>
</dbReference>